<comment type="caution">
    <text evidence="2">The sequence shown here is derived from an EMBL/GenBank/DDBJ whole genome shotgun (WGS) entry which is preliminary data.</text>
</comment>
<dbReference type="Proteomes" id="UP000575083">
    <property type="component" value="Unassembled WGS sequence"/>
</dbReference>
<proteinExistence type="predicted"/>
<reference evidence="2 3" key="1">
    <citation type="submission" date="2020-08" db="EMBL/GenBank/DDBJ databases">
        <title>Functional genomics of gut bacteria from endangered species of beetles.</title>
        <authorList>
            <person name="Carlos-Shanley C."/>
        </authorList>
    </citation>
    <scope>NUCLEOTIDE SEQUENCE [LARGE SCALE GENOMIC DNA]</scope>
    <source>
        <strain evidence="2 3">S00198</strain>
    </source>
</reference>
<keyword evidence="3" id="KW-1185">Reference proteome</keyword>
<dbReference type="EMBL" id="JACHLK010000022">
    <property type="protein sequence ID" value="MBB6563691.1"/>
    <property type="molecule type" value="Genomic_DNA"/>
</dbReference>
<gene>
    <name evidence="2" type="ORF">HNP48_006415</name>
</gene>
<name>A0A7X0PLM2_9BURK</name>
<evidence type="ECO:0000313" key="2">
    <source>
        <dbReference type="EMBL" id="MBB6563691.1"/>
    </source>
</evidence>
<dbReference type="AlphaFoldDB" id="A0A7X0PLM2"/>
<accession>A0A7X0PLM2</accession>
<evidence type="ECO:0000256" key="1">
    <source>
        <dbReference type="SAM" id="SignalP"/>
    </source>
</evidence>
<dbReference type="RefSeq" id="WP_184864986.1">
    <property type="nucleotide sequence ID" value="NZ_JACHLK010000022.1"/>
</dbReference>
<evidence type="ECO:0000313" key="3">
    <source>
        <dbReference type="Proteomes" id="UP000575083"/>
    </source>
</evidence>
<keyword evidence="1" id="KW-0732">Signal</keyword>
<feature type="chain" id="PRO_5031229540" evidence="1">
    <location>
        <begin position="19"/>
        <end position="314"/>
    </location>
</feature>
<protein>
    <submittedName>
        <fullName evidence="2">Uncharacterized protein</fullName>
    </submittedName>
</protein>
<sequence length="314" mass="32476">MRSLVLVSLAVFSTFAQAANFVSIHQLPHKTARPLAAGSAQYSFDTKLGFKEQYAPTGVTGCAIGFGTGGCAFPGGGALPLPEFTGAQLQQHKEFKIFIPAGTRSLLLSGYAPLGTQSAFVLRYGKEPVRVAALSDAEYQAARTGQHVEALFARLVKEGAEQLVVHDGSGSLRFMGGQLDAQGGSTDQGQWLYVRQLSGAPLMTYQGAIDVDMPKYAAGYAAITWNTRSAADPIDAVSGDGPAAPPPVATVPAVVATETKRRPATVIMSAAGVPVTLGHADGAACSASHSASGLPQMGGGNVQTCQRRVLQAAE</sequence>
<feature type="signal peptide" evidence="1">
    <location>
        <begin position="1"/>
        <end position="18"/>
    </location>
</feature>
<organism evidence="2 3">
    <name type="scientific">Acidovorax soli</name>
    <dbReference type="NCBI Taxonomy" id="592050"/>
    <lineage>
        <taxon>Bacteria</taxon>
        <taxon>Pseudomonadati</taxon>
        <taxon>Pseudomonadota</taxon>
        <taxon>Betaproteobacteria</taxon>
        <taxon>Burkholderiales</taxon>
        <taxon>Comamonadaceae</taxon>
        <taxon>Acidovorax</taxon>
    </lineage>
</organism>